<keyword evidence="3" id="KW-0812">Transmembrane</keyword>
<dbReference type="InterPro" id="IPR021765">
    <property type="entry name" value="UstYa-like"/>
</dbReference>
<keyword evidence="3" id="KW-0472">Membrane</keyword>
<protein>
    <recommendedName>
        <fullName evidence="6">DUF3328 domain-containing protein</fullName>
    </recommendedName>
</protein>
<reference evidence="4 5" key="1">
    <citation type="journal article" date="2013" name="PLoS Genet.">
        <title>Comparative genome structure, secondary metabolite, and effector coding capacity across Cochliobolus pathogens.</title>
        <authorList>
            <person name="Condon B.J."/>
            <person name="Leng Y."/>
            <person name="Wu D."/>
            <person name="Bushley K.E."/>
            <person name="Ohm R.A."/>
            <person name="Otillar R."/>
            <person name="Martin J."/>
            <person name="Schackwitz W."/>
            <person name="Grimwood J."/>
            <person name="MohdZainudin N."/>
            <person name="Xue C."/>
            <person name="Wang R."/>
            <person name="Manning V.A."/>
            <person name="Dhillon B."/>
            <person name="Tu Z.J."/>
            <person name="Steffenson B.J."/>
            <person name="Salamov A."/>
            <person name="Sun H."/>
            <person name="Lowry S."/>
            <person name="LaButti K."/>
            <person name="Han J."/>
            <person name="Copeland A."/>
            <person name="Lindquist E."/>
            <person name="Barry K."/>
            <person name="Schmutz J."/>
            <person name="Baker S.E."/>
            <person name="Ciuffetti L.M."/>
            <person name="Grigoriev I.V."/>
            <person name="Zhong S."/>
            <person name="Turgeon B.G."/>
        </authorList>
    </citation>
    <scope>NUCLEOTIDE SEQUENCE [LARGE SCALE GENOMIC DNA]</scope>
    <source>
        <strain evidence="4 5">FI3</strain>
    </source>
</reference>
<organism evidence="4 5">
    <name type="scientific">Bipolaris victoriae (strain FI3)</name>
    <name type="common">Victoria blight of oats agent</name>
    <name type="synonym">Cochliobolus victoriae</name>
    <dbReference type="NCBI Taxonomy" id="930091"/>
    <lineage>
        <taxon>Eukaryota</taxon>
        <taxon>Fungi</taxon>
        <taxon>Dikarya</taxon>
        <taxon>Ascomycota</taxon>
        <taxon>Pezizomycotina</taxon>
        <taxon>Dothideomycetes</taxon>
        <taxon>Pleosporomycetidae</taxon>
        <taxon>Pleosporales</taxon>
        <taxon>Pleosporineae</taxon>
        <taxon>Pleosporaceae</taxon>
        <taxon>Bipolaris</taxon>
    </lineage>
</organism>
<dbReference type="Proteomes" id="UP000054337">
    <property type="component" value="Unassembled WGS sequence"/>
</dbReference>
<evidence type="ECO:0000313" key="5">
    <source>
        <dbReference type="Proteomes" id="UP000054337"/>
    </source>
</evidence>
<evidence type="ECO:0000313" key="4">
    <source>
        <dbReference type="EMBL" id="EUN21884.1"/>
    </source>
</evidence>
<dbReference type="HOGENOM" id="CLU_042941_2_3_1"/>
<keyword evidence="5" id="KW-1185">Reference proteome</keyword>
<evidence type="ECO:0000256" key="3">
    <source>
        <dbReference type="SAM" id="Phobius"/>
    </source>
</evidence>
<accession>W7E405</accession>
<dbReference type="GeneID" id="26250248"/>
<evidence type="ECO:0008006" key="6">
    <source>
        <dbReference type="Google" id="ProtNLM"/>
    </source>
</evidence>
<dbReference type="EMBL" id="KI968829">
    <property type="protein sequence ID" value="EUN21884.1"/>
    <property type="molecule type" value="Genomic_DNA"/>
</dbReference>
<dbReference type="AlphaFoldDB" id="W7E405"/>
<dbReference type="RefSeq" id="XP_014551464.1">
    <property type="nucleotide sequence ID" value="XM_014695978.1"/>
</dbReference>
<feature type="transmembrane region" description="Helical" evidence="3">
    <location>
        <begin position="40"/>
        <end position="58"/>
    </location>
</feature>
<dbReference type="PANTHER" id="PTHR33365">
    <property type="entry name" value="YALI0B05434P"/>
    <property type="match status" value="1"/>
</dbReference>
<gene>
    <name evidence="4" type="ORF">COCVIDRAFT_112823</name>
</gene>
<evidence type="ECO:0000256" key="1">
    <source>
        <dbReference type="ARBA" id="ARBA00004685"/>
    </source>
</evidence>
<name>W7E405_BIPV3</name>
<dbReference type="Pfam" id="PF11807">
    <property type="entry name" value="UstYa"/>
    <property type="match status" value="1"/>
</dbReference>
<dbReference type="OrthoDB" id="3687641at2759"/>
<keyword evidence="3" id="KW-1133">Transmembrane helix</keyword>
<dbReference type="GO" id="GO:0043386">
    <property type="term" value="P:mycotoxin biosynthetic process"/>
    <property type="evidence" value="ECO:0007669"/>
    <property type="project" value="InterPro"/>
</dbReference>
<evidence type="ECO:0000256" key="2">
    <source>
        <dbReference type="ARBA" id="ARBA00035112"/>
    </source>
</evidence>
<proteinExistence type="inferred from homology"/>
<comment type="similarity">
    <text evidence="2">Belongs to the ustYa family.</text>
</comment>
<dbReference type="PANTHER" id="PTHR33365:SF4">
    <property type="entry name" value="CYCLOCHLOROTINE BIOSYNTHESIS PROTEIN O"/>
    <property type="match status" value="1"/>
</dbReference>
<comment type="pathway">
    <text evidence="1">Mycotoxin biosynthesis.</text>
</comment>
<sequence>MYFFNHFRNKERSLYDALEHEDRHTDATTKKTKGLCSSTTLPWGLSAFLLVALIFVTVRTETIDKMSELGTYEFGFVTDIEPARAAISLKRKKFYGGVNIDKHGSYSITKDPNSTDFFAPPSPKLDAAWREEMLLNGTHGFLKLTPDEIRNSGIQVLDEDLRHGHYEIQPSAIHSLHCLNYIRKSLARDYYTDITDEPERPYHMSHRMHLDHCLENIRQHLTCSFDLTWTLLAWRPEAKVAHAATDQWHVCRDFDAMMSWMANRV</sequence>